<feature type="transmembrane region" description="Helical" evidence="2">
    <location>
        <begin position="228"/>
        <end position="247"/>
    </location>
</feature>
<evidence type="ECO:0000313" key="3">
    <source>
        <dbReference type="EMBL" id="TFK99230.1"/>
    </source>
</evidence>
<evidence type="ECO:0000256" key="2">
    <source>
        <dbReference type="SAM" id="Phobius"/>
    </source>
</evidence>
<keyword evidence="2" id="KW-0472">Membrane</keyword>
<feature type="region of interest" description="Disordered" evidence="1">
    <location>
        <begin position="138"/>
        <end position="157"/>
    </location>
</feature>
<evidence type="ECO:0000256" key="1">
    <source>
        <dbReference type="SAM" id="MobiDB-lite"/>
    </source>
</evidence>
<protein>
    <submittedName>
        <fullName evidence="3">Uncharacterized protein</fullName>
    </submittedName>
</protein>
<feature type="region of interest" description="Disordered" evidence="1">
    <location>
        <begin position="1"/>
        <end position="84"/>
    </location>
</feature>
<feature type="compositionally biased region" description="Basic residues" evidence="1">
    <location>
        <begin position="1"/>
        <end position="11"/>
    </location>
</feature>
<name>A0A5C3QFG8_9AGAR</name>
<dbReference type="OrthoDB" id="3265172at2759"/>
<proteinExistence type="predicted"/>
<feature type="transmembrane region" description="Helical" evidence="2">
    <location>
        <begin position="170"/>
        <end position="191"/>
    </location>
</feature>
<dbReference type="Proteomes" id="UP000305067">
    <property type="component" value="Unassembled WGS sequence"/>
</dbReference>
<dbReference type="EMBL" id="ML178834">
    <property type="protein sequence ID" value="TFK99230.1"/>
    <property type="molecule type" value="Genomic_DNA"/>
</dbReference>
<gene>
    <name evidence="3" type="ORF">BDV98DRAFT_606113</name>
</gene>
<evidence type="ECO:0000313" key="4">
    <source>
        <dbReference type="Proteomes" id="UP000305067"/>
    </source>
</evidence>
<accession>A0A5C3QFG8</accession>
<sequence>MNPPKGTKKLTKPPPSPRSTSSSPWVSSCSTSSGVSRTMSFARDRPDSFDLQRFSPTLSTTRPPVLLPPKHTSPDKGMVRSWVSGGGGAVRGRWDEDLIRAKGENEDDSYRVDGWVSEADRYEQRHGRQRLMDEWEYTRRQHQQTSPSQPSTPTQPAHWLTEARAQRLEIFICVFAFLSLFLGAILAYHTIHSQNVRKSKAWHFTIPILSPFTSVVEEESSVIGSKTMAVWGCIAAVLVYFMFRFWIQSPTRSRRK</sequence>
<keyword evidence="2" id="KW-1133">Transmembrane helix</keyword>
<feature type="compositionally biased region" description="Low complexity" evidence="1">
    <location>
        <begin position="143"/>
        <end position="156"/>
    </location>
</feature>
<organism evidence="3 4">
    <name type="scientific">Pterulicium gracile</name>
    <dbReference type="NCBI Taxonomy" id="1884261"/>
    <lineage>
        <taxon>Eukaryota</taxon>
        <taxon>Fungi</taxon>
        <taxon>Dikarya</taxon>
        <taxon>Basidiomycota</taxon>
        <taxon>Agaricomycotina</taxon>
        <taxon>Agaricomycetes</taxon>
        <taxon>Agaricomycetidae</taxon>
        <taxon>Agaricales</taxon>
        <taxon>Pleurotineae</taxon>
        <taxon>Pterulaceae</taxon>
        <taxon>Pterulicium</taxon>
    </lineage>
</organism>
<dbReference type="AlphaFoldDB" id="A0A5C3QFG8"/>
<feature type="compositionally biased region" description="Low complexity" evidence="1">
    <location>
        <begin position="18"/>
        <end position="40"/>
    </location>
</feature>
<keyword evidence="4" id="KW-1185">Reference proteome</keyword>
<keyword evidence="2" id="KW-0812">Transmembrane</keyword>
<reference evidence="3 4" key="1">
    <citation type="journal article" date="2019" name="Nat. Ecol. Evol.">
        <title>Megaphylogeny resolves global patterns of mushroom evolution.</title>
        <authorList>
            <person name="Varga T."/>
            <person name="Krizsan K."/>
            <person name="Foldi C."/>
            <person name="Dima B."/>
            <person name="Sanchez-Garcia M."/>
            <person name="Sanchez-Ramirez S."/>
            <person name="Szollosi G.J."/>
            <person name="Szarkandi J.G."/>
            <person name="Papp V."/>
            <person name="Albert L."/>
            <person name="Andreopoulos W."/>
            <person name="Angelini C."/>
            <person name="Antonin V."/>
            <person name="Barry K.W."/>
            <person name="Bougher N.L."/>
            <person name="Buchanan P."/>
            <person name="Buyck B."/>
            <person name="Bense V."/>
            <person name="Catcheside P."/>
            <person name="Chovatia M."/>
            <person name="Cooper J."/>
            <person name="Damon W."/>
            <person name="Desjardin D."/>
            <person name="Finy P."/>
            <person name="Geml J."/>
            <person name="Haridas S."/>
            <person name="Hughes K."/>
            <person name="Justo A."/>
            <person name="Karasinski D."/>
            <person name="Kautmanova I."/>
            <person name="Kiss B."/>
            <person name="Kocsube S."/>
            <person name="Kotiranta H."/>
            <person name="LaButti K.M."/>
            <person name="Lechner B.E."/>
            <person name="Liimatainen K."/>
            <person name="Lipzen A."/>
            <person name="Lukacs Z."/>
            <person name="Mihaltcheva S."/>
            <person name="Morgado L.N."/>
            <person name="Niskanen T."/>
            <person name="Noordeloos M.E."/>
            <person name="Ohm R.A."/>
            <person name="Ortiz-Santana B."/>
            <person name="Ovrebo C."/>
            <person name="Racz N."/>
            <person name="Riley R."/>
            <person name="Savchenko A."/>
            <person name="Shiryaev A."/>
            <person name="Soop K."/>
            <person name="Spirin V."/>
            <person name="Szebenyi C."/>
            <person name="Tomsovsky M."/>
            <person name="Tulloss R.E."/>
            <person name="Uehling J."/>
            <person name="Grigoriev I.V."/>
            <person name="Vagvolgyi C."/>
            <person name="Papp T."/>
            <person name="Martin F.M."/>
            <person name="Miettinen O."/>
            <person name="Hibbett D.S."/>
            <person name="Nagy L.G."/>
        </authorList>
    </citation>
    <scope>NUCLEOTIDE SEQUENCE [LARGE SCALE GENOMIC DNA]</scope>
    <source>
        <strain evidence="3 4">CBS 309.79</strain>
    </source>
</reference>
<dbReference type="PROSITE" id="PS51257">
    <property type="entry name" value="PROKAR_LIPOPROTEIN"/>
    <property type="match status" value="1"/>
</dbReference>